<dbReference type="Gene3D" id="3.30.420.10">
    <property type="entry name" value="Ribonuclease H-like superfamily/Ribonuclease H"/>
    <property type="match status" value="1"/>
</dbReference>
<dbReference type="Pfam" id="PF00078">
    <property type="entry name" value="RVT_1"/>
    <property type="match status" value="1"/>
</dbReference>
<dbReference type="PANTHER" id="PTHR33116">
    <property type="entry name" value="REVERSE TRANSCRIPTASE ZINC-BINDING DOMAIN-CONTAINING PROTEIN-RELATED-RELATED"/>
    <property type="match status" value="1"/>
</dbReference>
<dbReference type="InterPro" id="IPR036397">
    <property type="entry name" value="RNaseH_sf"/>
</dbReference>
<dbReference type="AlphaFoldDB" id="A0A2Z6NEC7"/>
<dbReference type="GO" id="GO:0004523">
    <property type="term" value="F:RNA-DNA hybrid ribonuclease activity"/>
    <property type="evidence" value="ECO:0007669"/>
    <property type="project" value="InterPro"/>
</dbReference>
<dbReference type="InterPro" id="IPR012337">
    <property type="entry name" value="RNaseH-like_sf"/>
</dbReference>
<dbReference type="Proteomes" id="UP000242715">
    <property type="component" value="Unassembled WGS sequence"/>
</dbReference>
<dbReference type="InterPro" id="IPR002156">
    <property type="entry name" value="RNaseH_domain"/>
</dbReference>
<dbReference type="CDD" id="cd06222">
    <property type="entry name" value="RNase_H_like"/>
    <property type="match status" value="1"/>
</dbReference>
<dbReference type="InterPro" id="IPR000477">
    <property type="entry name" value="RT_dom"/>
</dbReference>
<dbReference type="InterPro" id="IPR043502">
    <property type="entry name" value="DNA/RNA_pol_sf"/>
</dbReference>
<dbReference type="InterPro" id="IPR026960">
    <property type="entry name" value="RVT-Znf"/>
</dbReference>
<reference evidence="4" key="1">
    <citation type="journal article" date="2017" name="Front. Plant Sci.">
        <title>Climate Clever Clovers: New Paradigm to Reduce the Environmental Footprint of Ruminants by Breeding Low Methanogenic Forages Utilizing Haplotype Variation.</title>
        <authorList>
            <person name="Kaur P."/>
            <person name="Appels R."/>
            <person name="Bayer P.E."/>
            <person name="Keeble-Gagnere G."/>
            <person name="Wang J."/>
            <person name="Hirakawa H."/>
            <person name="Shirasawa K."/>
            <person name="Vercoe P."/>
            <person name="Stefanova K."/>
            <person name="Durmic Z."/>
            <person name="Nichols P."/>
            <person name="Revell C."/>
            <person name="Isobe S.N."/>
            <person name="Edwards D."/>
            <person name="Erskine W."/>
        </authorList>
    </citation>
    <scope>NUCLEOTIDE SEQUENCE [LARGE SCALE GENOMIC DNA]</scope>
    <source>
        <strain evidence="4">cv. Daliak</strain>
    </source>
</reference>
<evidence type="ECO:0000313" key="4">
    <source>
        <dbReference type="Proteomes" id="UP000242715"/>
    </source>
</evidence>
<evidence type="ECO:0000313" key="3">
    <source>
        <dbReference type="EMBL" id="GAU35042.1"/>
    </source>
</evidence>
<name>A0A2Z6NEC7_TRISU</name>
<sequence>MFCVSSSSLTIMWNGRRLPSFTPTRGLRQGDPLSPYLFVLCMEFLSQLILKNIDDGLWNPVRLSRNGPPLSHLFFADDVLLFAKATKSQARIIASTLKRFADYSGLKVNISKSKVFFSSTTRRGKISSIVASTGINRTLSLEKYLGFPMMHGRLQRRDFAFLEEKISKKLASWQHRLLNKAGRLTLVKSVLNSIPNYYMQITWLPQTTSDSIDKMARNFLWKGSSNTGIHLVGWDKTTKPKKLGGLGIRKLREANTSLLGKLVWNIHQNNEALWVQVIRHKYIKGEVLLNITKKPGLVTWNAIMKALSALKEGYHFRLGNGNSSFWFTNWSGSGVLANQVMYVDIHDLEMRVRDVYIDGIWNFNALYTALPMEIKERLISFPICLNPSINDCYTWKGNLQGIYTAWDGYHWLNRNAFSANPTSVVSWSWLWHLPAPEKIKFFIWTLLHNSLATRDMLTHRGIIHDCNFVYTIWKSLGFTDRNFFQEVDSSSWLRNGLSCSSMFLFMAAIWWIWRTRNALCLDNELIPQFSLKMRIVDYALLLKNCHFNHQVTTLPKIVRWNALGGTSMILNVDGSTIGNPGISGFGGLIRNADGAWIHGFFGNLGVTNILHAELMAILKGLLLAWELNIKDLLCYSDSATAIKLITEPVDVWHHYAAILNNIKDILNRDWQVSIFHTFREGNACADYLAKHGAHNNIVFTTIAIPPAGLNLHLLADVSGIIFSR</sequence>
<proteinExistence type="predicted"/>
<feature type="domain" description="Reverse transcriptase" evidence="1">
    <location>
        <begin position="1"/>
        <end position="149"/>
    </location>
</feature>
<evidence type="ECO:0000259" key="2">
    <source>
        <dbReference type="PROSITE" id="PS50879"/>
    </source>
</evidence>
<evidence type="ECO:0008006" key="5">
    <source>
        <dbReference type="Google" id="ProtNLM"/>
    </source>
</evidence>
<dbReference type="OrthoDB" id="965185at2759"/>
<gene>
    <name evidence="3" type="ORF">TSUD_30080</name>
</gene>
<dbReference type="SUPFAM" id="SSF53098">
    <property type="entry name" value="Ribonuclease H-like"/>
    <property type="match status" value="1"/>
</dbReference>
<keyword evidence="4" id="KW-1185">Reference proteome</keyword>
<feature type="domain" description="RNase H type-1" evidence="2">
    <location>
        <begin position="564"/>
        <end position="694"/>
    </location>
</feature>
<dbReference type="PROSITE" id="PS50878">
    <property type="entry name" value="RT_POL"/>
    <property type="match status" value="1"/>
</dbReference>
<accession>A0A2Z6NEC7</accession>
<protein>
    <recommendedName>
        <fullName evidence="5">Reverse transcriptase domain-containing protein</fullName>
    </recommendedName>
</protein>
<evidence type="ECO:0000259" key="1">
    <source>
        <dbReference type="PROSITE" id="PS50878"/>
    </source>
</evidence>
<dbReference type="SUPFAM" id="SSF56672">
    <property type="entry name" value="DNA/RNA polymerases"/>
    <property type="match status" value="1"/>
</dbReference>
<dbReference type="PROSITE" id="PS50879">
    <property type="entry name" value="RNASE_H_1"/>
    <property type="match status" value="1"/>
</dbReference>
<dbReference type="InterPro" id="IPR044730">
    <property type="entry name" value="RNase_H-like_dom_plant"/>
</dbReference>
<dbReference type="EMBL" id="DF973574">
    <property type="protein sequence ID" value="GAU35042.1"/>
    <property type="molecule type" value="Genomic_DNA"/>
</dbReference>
<dbReference type="GO" id="GO:0003676">
    <property type="term" value="F:nucleic acid binding"/>
    <property type="evidence" value="ECO:0007669"/>
    <property type="project" value="InterPro"/>
</dbReference>
<dbReference type="Pfam" id="PF13966">
    <property type="entry name" value="zf-RVT"/>
    <property type="match status" value="1"/>
</dbReference>
<organism evidence="3 4">
    <name type="scientific">Trifolium subterraneum</name>
    <name type="common">Subterranean clover</name>
    <dbReference type="NCBI Taxonomy" id="3900"/>
    <lineage>
        <taxon>Eukaryota</taxon>
        <taxon>Viridiplantae</taxon>
        <taxon>Streptophyta</taxon>
        <taxon>Embryophyta</taxon>
        <taxon>Tracheophyta</taxon>
        <taxon>Spermatophyta</taxon>
        <taxon>Magnoliopsida</taxon>
        <taxon>eudicotyledons</taxon>
        <taxon>Gunneridae</taxon>
        <taxon>Pentapetalae</taxon>
        <taxon>rosids</taxon>
        <taxon>fabids</taxon>
        <taxon>Fabales</taxon>
        <taxon>Fabaceae</taxon>
        <taxon>Papilionoideae</taxon>
        <taxon>50 kb inversion clade</taxon>
        <taxon>NPAAA clade</taxon>
        <taxon>Hologalegina</taxon>
        <taxon>IRL clade</taxon>
        <taxon>Trifolieae</taxon>
        <taxon>Trifolium</taxon>
    </lineage>
</organism>
<dbReference type="Pfam" id="PF13456">
    <property type="entry name" value="RVT_3"/>
    <property type="match status" value="1"/>
</dbReference>
<dbReference type="PANTHER" id="PTHR33116:SF78">
    <property type="entry name" value="OS12G0587133 PROTEIN"/>
    <property type="match status" value="1"/>
</dbReference>